<dbReference type="EMBL" id="CAXAMM010039935">
    <property type="protein sequence ID" value="CAK9090114.1"/>
    <property type="molecule type" value="Genomic_DNA"/>
</dbReference>
<protein>
    <submittedName>
        <fullName evidence="2">Uncharacterized protein</fullName>
    </submittedName>
</protein>
<feature type="non-terminal residue" evidence="2">
    <location>
        <position position="133"/>
    </location>
</feature>
<organism evidence="2 3">
    <name type="scientific">Durusdinium trenchii</name>
    <dbReference type="NCBI Taxonomy" id="1381693"/>
    <lineage>
        <taxon>Eukaryota</taxon>
        <taxon>Sar</taxon>
        <taxon>Alveolata</taxon>
        <taxon>Dinophyceae</taxon>
        <taxon>Suessiales</taxon>
        <taxon>Symbiodiniaceae</taxon>
        <taxon>Durusdinium</taxon>
    </lineage>
</organism>
<sequence>MAERLLRKQNFLATLAQPSLNTGPFGRSASFLETGKKETMTNEEDLGLPAFLFARGQSGPSEAMRPNLHSPIPPRRTRDRVTHSYCVSGMGRGCTRIKESRHDGDGESGEESTASTAARSSEHEILQSGDTFG</sequence>
<dbReference type="Proteomes" id="UP001642464">
    <property type="component" value="Unassembled WGS sequence"/>
</dbReference>
<feature type="region of interest" description="Disordered" evidence="1">
    <location>
        <begin position="95"/>
        <end position="133"/>
    </location>
</feature>
<evidence type="ECO:0000313" key="2">
    <source>
        <dbReference type="EMBL" id="CAK9090114.1"/>
    </source>
</evidence>
<comment type="caution">
    <text evidence="2">The sequence shown here is derived from an EMBL/GenBank/DDBJ whole genome shotgun (WGS) entry which is preliminary data.</text>
</comment>
<feature type="compositionally biased region" description="Basic and acidic residues" evidence="1">
    <location>
        <begin position="96"/>
        <end position="105"/>
    </location>
</feature>
<gene>
    <name evidence="2" type="ORF">SCF082_LOCUS42510</name>
</gene>
<proteinExistence type="predicted"/>
<feature type="region of interest" description="Disordered" evidence="1">
    <location>
        <begin position="57"/>
        <end position="81"/>
    </location>
</feature>
<evidence type="ECO:0000256" key="1">
    <source>
        <dbReference type="SAM" id="MobiDB-lite"/>
    </source>
</evidence>
<evidence type="ECO:0000313" key="3">
    <source>
        <dbReference type="Proteomes" id="UP001642464"/>
    </source>
</evidence>
<keyword evidence="3" id="KW-1185">Reference proteome</keyword>
<name>A0ABP0QQ25_9DINO</name>
<reference evidence="2 3" key="1">
    <citation type="submission" date="2024-02" db="EMBL/GenBank/DDBJ databases">
        <authorList>
            <person name="Chen Y."/>
            <person name="Shah S."/>
            <person name="Dougan E. K."/>
            <person name="Thang M."/>
            <person name="Chan C."/>
        </authorList>
    </citation>
    <scope>NUCLEOTIDE SEQUENCE [LARGE SCALE GENOMIC DNA]</scope>
</reference>
<accession>A0ABP0QQ25</accession>